<evidence type="ECO:0000313" key="1">
    <source>
        <dbReference type="EMBL" id="NYD92116.1"/>
    </source>
</evidence>
<evidence type="ECO:0000313" key="2">
    <source>
        <dbReference type="Proteomes" id="UP000517753"/>
    </source>
</evidence>
<dbReference type="RefSeq" id="WP_179510509.1">
    <property type="nucleotide sequence ID" value="NZ_JACCBY010000009.1"/>
</dbReference>
<comment type="caution">
    <text evidence="1">The sequence shown here is derived from an EMBL/GenBank/DDBJ whole genome shotgun (WGS) entry which is preliminary data.</text>
</comment>
<protein>
    <submittedName>
        <fullName evidence="1">Uncharacterized protein</fullName>
    </submittedName>
</protein>
<keyword evidence="2" id="KW-1185">Reference proteome</keyword>
<dbReference type="Proteomes" id="UP000517753">
    <property type="component" value="Unassembled WGS sequence"/>
</dbReference>
<dbReference type="EMBL" id="JACCBY010000009">
    <property type="protein sequence ID" value="NYD92116.1"/>
    <property type="molecule type" value="Genomic_DNA"/>
</dbReference>
<dbReference type="AlphaFoldDB" id="A0A7Y9FTX7"/>
<reference evidence="1 2" key="1">
    <citation type="submission" date="2020-07" db="EMBL/GenBank/DDBJ databases">
        <authorList>
            <person name="Partida-Martinez L."/>
            <person name="Huntemann M."/>
            <person name="Clum A."/>
            <person name="Wang J."/>
            <person name="Palaniappan K."/>
            <person name="Ritter S."/>
            <person name="Chen I.-M."/>
            <person name="Stamatis D."/>
            <person name="Reddy T."/>
            <person name="O'Malley R."/>
            <person name="Daum C."/>
            <person name="Shapiro N."/>
            <person name="Ivanova N."/>
            <person name="Kyrpides N."/>
            <person name="Woyke T."/>
        </authorList>
    </citation>
    <scope>NUCLEOTIDE SEQUENCE [LARGE SCALE GENOMIC DNA]</scope>
    <source>
        <strain evidence="1 2">AS2.3</strain>
    </source>
</reference>
<reference evidence="1 2" key="2">
    <citation type="submission" date="2020-08" db="EMBL/GenBank/DDBJ databases">
        <title>The Agave Microbiome: Exploring the role of microbial communities in plant adaptations to desert environments.</title>
        <authorList>
            <person name="Partida-Martinez L.P."/>
        </authorList>
    </citation>
    <scope>NUCLEOTIDE SEQUENCE [LARGE SCALE GENOMIC DNA]</scope>
    <source>
        <strain evidence="1 2">AS2.3</strain>
    </source>
</reference>
<gene>
    <name evidence="1" type="ORF">HD841_003936</name>
</gene>
<sequence>MPIRYTKTQAHFEGRCAVEEALELVAFLTTHPRAKVVLTRCTGMHGALVQVLLAFRPATQGTTDAPDMVRLLPLLTAAPPAPASPHQFATEQECPS</sequence>
<proteinExistence type="predicted"/>
<accession>A0A7Y9FTX7</accession>
<name>A0A7Y9FTX7_9SPHN</name>
<organism evidence="1 2">
    <name type="scientific">Sphingomonas melonis</name>
    <dbReference type="NCBI Taxonomy" id="152682"/>
    <lineage>
        <taxon>Bacteria</taxon>
        <taxon>Pseudomonadati</taxon>
        <taxon>Pseudomonadota</taxon>
        <taxon>Alphaproteobacteria</taxon>
        <taxon>Sphingomonadales</taxon>
        <taxon>Sphingomonadaceae</taxon>
        <taxon>Sphingomonas</taxon>
    </lineage>
</organism>